<keyword evidence="6 8" id="KW-0472">Membrane</keyword>
<dbReference type="GO" id="GO:0016020">
    <property type="term" value="C:membrane"/>
    <property type="evidence" value="ECO:0007669"/>
    <property type="project" value="UniProtKB-SubCell"/>
</dbReference>
<keyword evidence="4" id="KW-0125">Carotenoid biosynthesis</keyword>
<evidence type="ECO:0000259" key="9">
    <source>
        <dbReference type="Pfam" id="PF18916"/>
    </source>
</evidence>
<evidence type="ECO:0000256" key="6">
    <source>
        <dbReference type="ARBA" id="ARBA00023136"/>
    </source>
</evidence>
<evidence type="ECO:0000256" key="3">
    <source>
        <dbReference type="ARBA" id="ARBA00022692"/>
    </source>
</evidence>
<evidence type="ECO:0000256" key="8">
    <source>
        <dbReference type="SAM" id="Phobius"/>
    </source>
</evidence>
<accession>A0A9X3BP20</accession>
<organism evidence="10 11">
    <name type="scientific">[Mycobacterium] manitobense</name>
    <dbReference type="NCBI Taxonomy" id="190147"/>
    <lineage>
        <taxon>Bacteria</taxon>
        <taxon>Bacillati</taxon>
        <taxon>Actinomycetota</taxon>
        <taxon>Actinomycetes</taxon>
        <taxon>Mycobacteriales</taxon>
        <taxon>Mycobacteriaceae</taxon>
        <taxon>Mycolicibacterium</taxon>
    </lineage>
</organism>
<evidence type="ECO:0000256" key="7">
    <source>
        <dbReference type="ARBA" id="ARBA00023235"/>
    </source>
</evidence>
<feature type="transmembrane region" description="Helical" evidence="8">
    <location>
        <begin position="78"/>
        <end position="99"/>
    </location>
</feature>
<evidence type="ECO:0000313" key="11">
    <source>
        <dbReference type="Proteomes" id="UP001140293"/>
    </source>
</evidence>
<keyword evidence="7" id="KW-0413">Isomerase</keyword>
<proteinExistence type="predicted"/>
<keyword evidence="5 8" id="KW-1133">Transmembrane helix</keyword>
<sequence>MDHWQYLMVLGACLAITLPLEFFGSGVYRQIGRTASALLPVAAVFVTWDVLAISGQVWTYNPDYVTGIRIGSLPLEELLFFLVIPLCGLLTYNAVTSCLELMRRLRDRSSESA</sequence>
<comment type="caution">
    <text evidence="10">The sequence shown here is derived from an EMBL/GenBank/DDBJ whole genome shotgun (WGS) entry which is preliminary data.</text>
</comment>
<dbReference type="RefSeq" id="WP_264014330.1">
    <property type="nucleotide sequence ID" value="NZ_JACKSJ010000163.1"/>
</dbReference>
<protein>
    <submittedName>
        <fullName evidence="10">Lycopene cyclase domain-containing protein</fullName>
    </submittedName>
</protein>
<dbReference type="GO" id="GO:0045436">
    <property type="term" value="F:lycopene beta cyclase activity"/>
    <property type="evidence" value="ECO:0007669"/>
    <property type="project" value="UniProtKB-ARBA"/>
</dbReference>
<feature type="transmembrane region" description="Helical" evidence="8">
    <location>
        <begin position="37"/>
        <end position="58"/>
    </location>
</feature>
<dbReference type="GO" id="GO:0016872">
    <property type="term" value="F:intramolecular lyase activity"/>
    <property type="evidence" value="ECO:0007669"/>
    <property type="project" value="InterPro"/>
</dbReference>
<dbReference type="NCBIfam" id="TIGR03462">
    <property type="entry name" value="CarR_dom_SF"/>
    <property type="match status" value="1"/>
</dbReference>
<comment type="pathway">
    <text evidence="2">Carotenoid biosynthesis.</text>
</comment>
<dbReference type="InterPro" id="IPR017825">
    <property type="entry name" value="Lycopene_cyclase_dom"/>
</dbReference>
<evidence type="ECO:0000313" key="10">
    <source>
        <dbReference type="EMBL" id="MCV7172154.1"/>
    </source>
</evidence>
<feature type="domain" description="Lycopene cyclase" evidence="9">
    <location>
        <begin position="6"/>
        <end position="93"/>
    </location>
</feature>
<evidence type="ECO:0000256" key="1">
    <source>
        <dbReference type="ARBA" id="ARBA00004141"/>
    </source>
</evidence>
<keyword evidence="3 8" id="KW-0812">Transmembrane</keyword>
<evidence type="ECO:0000256" key="2">
    <source>
        <dbReference type="ARBA" id="ARBA00004829"/>
    </source>
</evidence>
<dbReference type="GO" id="GO:0016117">
    <property type="term" value="P:carotenoid biosynthetic process"/>
    <property type="evidence" value="ECO:0007669"/>
    <property type="project" value="UniProtKB-KW"/>
</dbReference>
<keyword evidence="11" id="KW-1185">Reference proteome</keyword>
<feature type="transmembrane region" description="Helical" evidence="8">
    <location>
        <begin position="6"/>
        <end position="25"/>
    </location>
</feature>
<reference evidence="10" key="1">
    <citation type="submission" date="2020-07" db="EMBL/GenBank/DDBJ databases">
        <authorList>
            <person name="Pettersson B.M.F."/>
            <person name="Behra P.R.K."/>
            <person name="Ramesh M."/>
            <person name="Das S."/>
            <person name="Dasgupta S."/>
            <person name="Kirsebom L.A."/>
        </authorList>
    </citation>
    <scope>NUCLEOTIDE SEQUENCE</scope>
    <source>
        <strain evidence="10">DSM 44615</strain>
    </source>
</reference>
<reference evidence="10" key="2">
    <citation type="journal article" date="2022" name="BMC Genomics">
        <title>Comparative genome analysis of mycobacteria focusing on tRNA and non-coding RNA.</title>
        <authorList>
            <person name="Behra P.R.K."/>
            <person name="Pettersson B.M.F."/>
            <person name="Ramesh M."/>
            <person name="Das S."/>
            <person name="Dasgupta S."/>
            <person name="Kirsebom L.A."/>
        </authorList>
    </citation>
    <scope>NUCLEOTIDE SEQUENCE</scope>
    <source>
        <strain evidence="10">DSM 44615</strain>
    </source>
</reference>
<dbReference type="Proteomes" id="UP001140293">
    <property type="component" value="Unassembled WGS sequence"/>
</dbReference>
<evidence type="ECO:0000256" key="4">
    <source>
        <dbReference type="ARBA" id="ARBA00022746"/>
    </source>
</evidence>
<evidence type="ECO:0000256" key="5">
    <source>
        <dbReference type="ARBA" id="ARBA00022989"/>
    </source>
</evidence>
<gene>
    <name evidence="10" type="ORF">H7I41_19745</name>
</gene>
<dbReference type="EMBL" id="JACKSJ010000163">
    <property type="protein sequence ID" value="MCV7172154.1"/>
    <property type="molecule type" value="Genomic_DNA"/>
</dbReference>
<dbReference type="AlphaFoldDB" id="A0A9X3BP20"/>
<dbReference type="Pfam" id="PF18916">
    <property type="entry name" value="Lycopene_cyc"/>
    <property type="match status" value="1"/>
</dbReference>
<comment type="subcellular location">
    <subcellularLocation>
        <location evidence="1">Membrane</location>
        <topology evidence="1">Multi-pass membrane protein</topology>
    </subcellularLocation>
</comment>
<name>A0A9X3BP20_9MYCO</name>